<dbReference type="InterPro" id="IPR006544">
    <property type="entry name" value="P-type_TPase_V"/>
</dbReference>
<evidence type="ECO:0000256" key="6">
    <source>
        <dbReference type="ARBA" id="ARBA00022967"/>
    </source>
</evidence>
<keyword evidence="5 7" id="KW-0460">Magnesium</keyword>
<comment type="catalytic activity">
    <reaction evidence="7">
        <text>ATP + H2O = ADP + phosphate + H(+)</text>
        <dbReference type="Rhea" id="RHEA:13065"/>
        <dbReference type="ChEBI" id="CHEBI:15377"/>
        <dbReference type="ChEBI" id="CHEBI:15378"/>
        <dbReference type="ChEBI" id="CHEBI:30616"/>
        <dbReference type="ChEBI" id="CHEBI:43474"/>
        <dbReference type="ChEBI" id="CHEBI:456216"/>
    </reaction>
</comment>
<dbReference type="GO" id="GO:0005524">
    <property type="term" value="F:ATP binding"/>
    <property type="evidence" value="ECO:0007669"/>
    <property type="project" value="UniProtKB-UniRule"/>
</dbReference>
<feature type="non-terminal residue" evidence="9">
    <location>
        <position position="271"/>
    </location>
</feature>
<dbReference type="InterPro" id="IPR004014">
    <property type="entry name" value="ATPase_P-typ_cation-transptr_N"/>
</dbReference>
<evidence type="ECO:0000256" key="5">
    <source>
        <dbReference type="ARBA" id="ARBA00022842"/>
    </source>
</evidence>
<evidence type="ECO:0000313" key="10">
    <source>
        <dbReference type="Proteomes" id="UP000386466"/>
    </source>
</evidence>
<dbReference type="AlphaFoldDB" id="A0A485N034"/>
<dbReference type="Proteomes" id="UP000386466">
    <property type="component" value="Unassembled WGS sequence"/>
</dbReference>
<keyword evidence="4 7" id="KW-0067">ATP-binding</keyword>
<dbReference type="PANTHER" id="PTHR45630">
    <property type="entry name" value="CATION-TRANSPORTING ATPASE-RELATED"/>
    <property type="match status" value="1"/>
</dbReference>
<evidence type="ECO:0000259" key="8">
    <source>
        <dbReference type="SMART" id="SM00831"/>
    </source>
</evidence>
<evidence type="ECO:0000256" key="4">
    <source>
        <dbReference type="ARBA" id="ARBA00022840"/>
    </source>
</evidence>
<evidence type="ECO:0000256" key="3">
    <source>
        <dbReference type="ARBA" id="ARBA00022741"/>
    </source>
</evidence>
<accession>A0A485N034</accession>
<evidence type="ECO:0000313" key="9">
    <source>
        <dbReference type="EMBL" id="VFV26755.1"/>
    </source>
</evidence>
<dbReference type="Pfam" id="PF12409">
    <property type="entry name" value="P5-ATPase"/>
    <property type="match status" value="1"/>
</dbReference>
<dbReference type="InterPro" id="IPR023298">
    <property type="entry name" value="ATPase_P-typ_TM_dom_sf"/>
</dbReference>
<dbReference type="SUPFAM" id="SSF81665">
    <property type="entry name" value="Calcium ATPase, transmembrane domain M"/>
    <property type="match status" value="1"/>
</dbReference>
<keyword evidence="10" id="KW-1185">Reference proteome</keyword>
<proteinExistence type="inferred from homology"/>
<dbReference type="SMART" id="SM00831">
    <property type="entry name" value="Cation_ATPase_N"/>
    <property type="match status" value="1"/>
</dbReference>
<sequence length="271" mass="31525">MGDHFEKGQHALLNEGEENEMELFGYRTQGCRKTLCLAGSIFSFGILPLVFYWRPAWHVWANCIPCSLQEADVVLLRTTDEFHTYSWKKVMWIYLSSLNSTFGVTPDHPLITDEEDIINRAIRKPDLKVRCIKVQKIRYVWNNLEGQFQKIGSLEDWLSSAKIHLKFGSGLTREEQEIRRLICGPNTIDVEITPIWKLLIKEVLNPFYIFQLFSVCLWFSEDYKEYAFAIIIMSIMSIALTVYDLREQSVKLHHLVESHNSITVSVCGRRG</sequence>
<dbReference type="PANTHER" id="PTHR45630:SF1">
    <property type="entry name" value="CATION-TRANSPORTING ATPASE 13A4-RELATED"/>
    <property type="match status" value="1"/>
</dbReference>
<name>A0A485N034_LYNPA</name>
<protein>
    <recommendedName>
        <fullName evidence="7">Cation-transporting ATPase</fullName>
        <ecNumber evidence="7">7.2.2.-</ecNumber>
    </recommendedName>
</protein>
<dbReference type="InterPro" id="IPR047819">
    <property type="entry name" value="P5A-ATPase_N"/>
</dbReference>
<comment type="subcellular location">
    <subcellularLocation>
        <location evidence="1 7">Membrane</location>
        <topology evidence="1 7">Multi-pass membrane protein</topology>
    </subcellularLocation>
</comment>
<dbReference type="GO" id="GO:0019829">
    <property type="term" value="F:ATPase-coupled monoatomic cation transmembrane transporter activity"/>
    <property type="evidence" value="ECO:0007669"/>
    <property type="project" value="UniProtKB-UniRule"/>
</dbReference>
<reference evidence="9 10" key="1">
    <citation type="submission" date="2019-01" db="EMBL/GenBank/DDBJ databases">
        <authorList>
            <person name="Alioto T."/>
            <person name="Alioto T."/>
        </authorList>
    </citation>
    <scope>NUCLEOTIDE SEQUENCE [LARGE SCALE GENOMIC DNA]</scope>
</reference>
<keyword evidence="6 7" id="KW-1278">Translocase</keyword>
<evidence type="ECO:0000256" key="2">
    <source>
        <dbReference type="ARBA" id="ARBA00022723"/>
    </source>
</evidence>
<keyword evidence="3 7" id="KW-0547">Nucleotide-binding</keyword>
<keyword evidence="2 7" id="KW-0479">Metal-binding</keyword>
<dbReference type="GO" id="GO:0005789">
    <property type="term" value="C:endoplasmic reticulum membrane"/>
    <property type="evidence" value="ECO:0007669"/>
    <property type="project" value="TreeGrafter"/>
</dbReference>
<dbReference type="GO" id="GO:0006874">
    <property type="term" value="P:intracellular calcium ion homeostasis"/>
    <property type="evidence" value="ECO:0007669"/>
    <property type="project" value="TreeGrafter"/>
</dbReference>
<dbReference type="GO" id="GO:0140358">
    <property type="term" value="F:P-type transmembrane transporter activity"/>
    <property type="evidence" value="ECO:0007669"/>
    <property type="project" value="InterPro"/>
</dbReference>
<feature type="domain" description="Cation-transporting P-type ATPase N-terminal" evidence="8">
    <location>
        <begin position="155"/>
        <end position="223"/>
    </location>
</feature>
<evidence type="ECO:0000256" key="1">
    <source>
        <dbReference type="ARBA" id="ARBA00004141"/>
    </source>
</evidence>
<comment type="similarity">
    <text evidence="7">Belongs to the cation transport ATPase (P-type) (TC 3.A.3) family. Type V subfamily.</text>
</comment>
<dbReference type="EMBL" id="CAAGRJ010009022">
    <property type="protein sequence ID" value="VFV26755.1"/>
    <property type="molecule type" value="Genomic_DNA"/>
</dbReference>
<gene>
    <name evidence="9" type="ORF">LYPA_23C011319</name>
</gene>
<dbReference type="EC" id="7.2.2.-" evidence="7"/>
<organism evidence="9 10">
    <name type="scientific">Lynx pardinus</name>
    <name type="common">Iberian lynx</name>
    <name type="synonym">Felis pardina</name>
    <dbReference type="NCBI Taxonomy" id="191816"/>
    <lineage>
        <taxon>Eukaryota</taxon>
        <taxon>Metazoa</taxon>
        <taxon>Chordata</taxon>
        <taxon>Craniata</taxon>
        <taxon>Vertebrata</taxon>
        <taxon>Euteleostomi</taxon>
        <taxon>Mammalia</taxon>
        <taxon>Eutheria</taxon>
        <taxon>Laurasiatheria</taxon>
        <taxon>Carnivora</taxon>
        <taxon>Feliformia</taxon>
        <taxon>Felidae</taxon>
        <taxon>Felinae</taxon>
        <taxon>Lynx</taxon>
    </lineage>
</organism>
<dbReference type="GO" id="GO:0046872">
    <property type="term" value="F:metal ion binding"/>
    <property type="evidence" value="ECO:0007669"/>
    <property type="project" value="UniProtKB-UniRule"/>
</dbReference>
<dbReference type="GO" id="GO:0015203">
    <property type="term" value="F:polyamine transmembrane transporter activity"/>
    <property type="evidence" value="ECO:0007669"/>
    <property type="project" value="TreeGrafter"/>
</dbReference>
<evidence type="ECO:0000256" key="7">
    <source>
        <dbReference type="RuleBase" id="RU362082"/>
    </source>
</evidence>
<dbReference type="GO" id="GO:0031902">
    <property type="term" value="C:late endosome membrane"/>
    <property type="evidence" value="ECO:0007669"/>
    <property type="project" value="TreeGrafter"/>
</dbReference>
<dbReference type="Pfam" id="PF00690">
    <property type="entry name" value="Cation_ATPase_N"/>
    <property type="match status" value="1"/>
</dbReference>